<evidence type="ECO:0000256" key="2">
    <source>
        <dbReference type="ARBA" id="ARBA00022679"/>
    </source>
</evidence>
<dbReference type="PANTHER" id="PTHR43591">
    <property type="entry name" value="METHYLTRANSFERASE"/>
    <property type="match status" value="1"/>
</dbReference>
<evidence type="ECO:0000259" key="5">
    <source>
        <dbReference type="Pfam" id="PF08241"/>
    </source>
</evidence>
<keyword evidence="1" id="KW-0489">Methyltransferase</keyword>
<evidence type="ECO:0000256" key="1">
    <source>
        <dbReference type="ARBA" id="ARBA00022603"/>
    </source>
</evidence>
<dbReference type="EMBL" id="CP144103">
    <property type="protein sequence ID" value="WWC90002.1"/>
    <property type="molecule type" value="Genomic_DNA"/>
</dbReference>
<reference evidence="6 7" key="1">
    <citation type="submission" date="2024-01" db="EMBL/GenBank/DDBJ databases">
        <title>Comparative genomics of Cryptococcus and Kwoniella reveals pathogenesis evolution and contrasting modes of karyotype evolution via chromosome fusion or intercentromeric recombination.</title>
        <authorList>
            <person name="Coelho M.A."/>
            <person name="David-Palma M."/>
            <person name="Shea T."/>
            <person name="Bowers K."/>
            <person name="McGinley-Smith S."/>
            <person name="Mohammad A.W."/>
            <person name="Gnirke A."/>
            <person name="Yurkov A.M."/>
            <person name="Nowrousian M."/>
            <person name="Sun S."/>
            <person name="Cuomo C.A."/>
            <person name="Heitman J."/>
        </authorList>
    </citation>
    <scope>NUCLEOTIDE SEQUENCE [LARGE SCALE GENOMIC DNA]</scope>
    <source>
        <strain evidence="6 7">CBS 6074</strain>
    </source>
</reference>
<feature type="compositionally biased region" description="Basic and acidic residues" evidence="4">
    <location>
        <begin position="159"/>
        <end position="178"/>
    </location>
</feature>
<proteinExistence type="predicted"/>
<dbReference type="Pfam" id="PF08241">
    <property type="entry name" value="Methyltransf_11"/>
    <property type="match status" value="1"/>
</dbReference>
<feature type="compositionally biased region" description="Low complexity" evidence="4">
    <location>
        <begin position="195"/>
        <end position="204"/>
    </location>
</feature>
<name>A0AAX4JX85_9TREE</name>
<evidence type="ECO:0000256" key="4">
    <source>
        <dbReference type="SAM" id="MobiDB-lite"/>
    </source>
</evidence>
<dbReference type="CDD" id="cd02440">
    <property type="entry name" value="AdoMet_MTases"/>
    <property type="match status" value="1"/>
</dbReference>
<dbReference type="GO" id="GO:0032259">
    <property type="term" value="P:methylation"/>
    <property type="evidence" value="ECO:0007669"/>
    <property type="project" value="UniProtKB-KW"/>
</dbReference>
<dbReference type="GO" id="GO:0008757">
    <property type="term" value="F:S-adenosylmethionine-dependent methyltransferase activity"/>
    <property type="evidence" value="ECO:0007669"/>
    <property type="project" value="InterPro"/>
</dbReference>
<feature type="compositionally biased region" description="Low complexity" evidence="4">
    <location>
        <begin position="114"/>
        <end position="135"/>
    </location>
</feature>
<keyword evidence="2" id="KW-0808">Transferase</keyword>
<dbReference type="InterPro" id="IPR023576">
    <property type="entry name" value="UbiE/COQ5_MeTrFase_CS"/>
</dbReference>
<protein>
    <recommendedName>
        <fullName evidence="5">Methyltransferase type 11 domain-containing protein</fullName>
    </recommendedName>
</protein>
<dbReference type="InterPro" id="IPR013216">
    <property type="entry name" value="Methyltransf_11"/>
</dbReference>
<feature type="region of interest" description="Disordered" evidence="4">
    <location>
        <begin position="1"/>
        <end position="216"/>
    </location>
</feature>
<keyword evidence="7" id="KW-1185">Reference proteome</keyword>
<evidence type="ECO:0000256" key="3">
    <source>
        <dbReference type="ARBA" id="ARBA00022691"/>
    </source>
</evidence>
<feature type="domain" description="Methyltransferase type 11" evidence="5">
    <location>
        <begin position="448"/>
        <end position="566"/>
    </location>
</feature>
<gene>
    <name evidence="6" type="ORF">L201_004932</name>
</gene>
<dbReference type="InterPro" id="IPR029063">
    <property type="entry name" value="SAM-dependent_MTases_sf"/>
</dbReference>
<dbReference type="SUPFAM" id="SSF53335">
    <property type="entry name" value="S-adenosyl-L-methionine-dependent methyltransferases"/>
    <property type="match status" value="1"/>
</dbReference>
<organism evidence="6 7">
    <name type="scientific">Kwoniella dendrophila CBS 6074</name>
    <dbReference type="NCBI Taxonomy" id="1295534"/>
    <lineage>
        <taxon>Eukaryota</taxon>
        <taxon>Fungi</taxon>
        <taxon>Dikarya</taxon>
        <taxon>Basidiomycota</taxon>
        <taxon>Agaricomycotina</taxon>
        <taxon>Tremellomycetes</taxon>
        <taxon>Tremellales</taxon>
        <taxon>Cryptococcaceae</taxon>
        <taxon>Kwoniella</taxon>
    </lineage>
</organism>
<dbReference type="Proteomes" id="UP001355207">
    <property type="component" value="Chromosome 6"/>
</dbReference>
<dbReference type="PANTHER" id="PTHR43591:SF24">
    <property type="entry name" value="2-METHOXY-6-POLYPRENYL-1,4-BENZOQUINOL METHYLASE, MITOCHONDRIAL"/>
    <property type="match status" value="1"/>
</dbReference>
<dbReference type="Gene3D" id="3.40.50.150">
    <property type="entry name" value="Vaccinia Virus protein VP39"/>
    <property type="match status" value="1"/>
</dbReference>
<feature type="region of interest" description="Disordered" evidence="4">
    <location>
        <begin position="274"/>
        <end position="316"/>
    </location>
</feature>
<evidence type="ECO:0000313" key="6">
    <source>
        <dbReference type="EMBL" id="WWC90002.1"/>
    </source>
</evidence>
<evidence type="ECO:0000313" key="7">
    <source>
        <dbReference type="Proteomes" id="UP001355207"/>
    </source>
</evidence>
<dbReference type="AlphaFoldDB" id="A0AAX4JX85"/>
<sequence>MAPKSPSDLAPTSKPRGPGTLGPPPLIVDIQRANSPPRMPSTSNTVKGKIQARSITPMDFLSSGRNRIDLQDGLDNQRATRKSVDQRGPIDSSIKGVPQGWEDEILTNGTNLKSGSHSSHPVPPVHVQHPSSIPPQKLGVFKETRTKLSSFSGSMKAGFSRDKSGDKEKEKEKEEKKQTGGLRLNKGSIRSTQRSSSMMTMTGTPLSLHPSNRPSSPKRMNNHYLTHSVHSDKSFNTQNTNESIPLIPPTASAPTESTESSAADFSQLFTPTTRTEHEYPASITSSQSTQSRDRVMGLVKDSTPVPPPGRKTFGKPTIDEVLPFAAGHPFAAWSAPVSDEAQPSPGEHGASVVRRGSVSMSVLSPKVTTHTDSTVSAEGWKEIPRPRSSMPGKKIWVDGNGEAANGVYQVGYERDILELESRLHETMYEILGEKHTLVEFEETPTAILDIGTGAGHWPISMALEYPNTAFVGLDSVPCQIDLSVLADAERRCRSSKNGERPPGMGMWENLERRTQWQRGDFLEELPFDTGVFDLVHIRFTNLGIPESKWFNILEEATRVLKRGGKIEIVETSYTLPSNCPANLKNSFASILLSNMIQPFPFLTIQFNLSSIESLNIKNIKPSFHQKWNGKDEIIPGGLEDAILNWVKSAVEYKGTGLIKNQNPHQGIAGKVREELKNSGGKKWDFENLSSATSSEKKKVAVTAIKDKEVDEDAREVNVWVWIATKK</sequence>
<dbReference type="PROSITE" id="PS01184">
    <property type="entry name" value="UBIE_2"/>
    <property type="match status" value="1"/>
</dbReference>
<dbReference type="GeneID" id="91095602"/>
<accession>A0AAX4JX85</accession>
<keyword evidence="3" id="KW-0949">S-adenosyl-L-methionine</keyword>
<dbReference type="RefSeq" id="XP_066076765.1">
    <property type="nucleotide sequence ID" value="XM_066220668.1"/>
</dbReference>